<feature type="region of interest" description="Disordered" evidence="1">
    <location>
        <begin position="120"/>
        <end position="183"/>
    </location>
</feature>
<dbReference type="EMBL" id="GG698508">
    <property type="protein sequence ID" value="EGD98188.1"/>
    <property type="molecule type" value="Genomic_DNA"/>
</dbReference>
<sequence length="183" mass="20858">MWLLSCSLPAESAEIDRSTARRGTQATQQTEVTSQPLERESTEKWNWQRPRGKIAVEARTTSSSSKAGRGREEVAEGSSGRGRKPQFWLWRRQPIIAGRGWVPVYGLVTKDTSGNLQCKVDTTKRRGGRRRRRRTADNRREEAKRRIYSSQQTAGEKTRMVGWTSRQNQTASGRLAERGTRQP</sequence>
<evidence type="ECO:0000256" key="1">
    <source>
        <dbReference type="SAM" id="MobiDB-lite"/>
    </source>
</evidence>
<proteinExistence type="predicted"/>
<feature type="region of interest" description="Disordered" evidence="1">
    <location>
        <begin position="1"/>
        <end position="83"/>
    </location>
</feature>
<feature type="compositionally biased region" description="Basic residues" evidence="1">
    <location>
        <begin position="125"/>
        <end position="134"/>
    </location>
</feature>
<feature type="compositionally biased region" description="Basic and acidic residues" evidence="1">
    <location>
        <begin position="135"/>
        <end position="145"/>
    </location>
</feature>
<accession>F2S3N9</accession>
<dbReference type="Proteomes" id="UP000009172">
    <property type="component" value="Unassembled WGS sequence"/>
</dbReference>
<dbReference type="HOGENOM" id="CLU_1476179_0_0_1"/>
<dbReference type="AlphaFoldDB" id="F2S3N9"/>
<name>F2S3N9_TRIT1</name>
<gene>
    <name evidence="2" type="ORF">TESG_05574</name>
</gene>
<reference evidence="3" key="1">
    <citation type="journal article" date="2012" name="MBio">
        <title>Comparative genome analysis of Trichophyton rubrum and related dermatophytes reveals candidate genes involved in infection.</title>
        <authorList>
            <person name="Martinez D.A."/>
            <person name="Oliver B.G."/>
            <person name="Graeser Y."/>
            <person name="Goldberg J.M."/>
            <person name="Li W."/>
            <person name="Martinez-Rossi N.M."/>
            <person name="Monod M."/>
            <person name="Shelest E."/>
            <person name="Barton R.C."/>
            <person name="Birch E."/>
            <person name="Brakhage A.A."/>
            <person name="Chen Z."/>
            <person name="Gurr S.J."/>
            <person name="Heiman D."/>
            <person name="Heitman J."/>
            <person name="Kosti I."/>
            <person name="Rossi A."/>
            <person name="Saif S."/>
            <person name="Samalova M."/>
            <person name="Saunders C.W."/>
            <person name="Shea T."/>
            <person name="Summerbell R.C."/>
            <person name="Xu J."/>
            <person name="Young S."/>
            <person name="Zeng Q."/>
            <person name="Birren B.W."/>
            <person name="Cuomo C.A."/>
            <person name="White T.C."/>
        </authorList>
    </citation>
    <scope>NUCLEOTIDE SEQUENCE [LARGE SCALE GENOMIC DNA]</scope>
    <source>
        <strain evidence="3">CBS 112818</strain>
    </source>
</reference>
<evidence type="ECO:0000313" key="2">
    <source>
        <dbReference type="EMBL" id="EGD98188.1"/>
    </source>
</evidence>
<protein>
    <submittedName>
        <fullName evidence="2">Uncharacterized protein</fullName>
    </submittedName>
</protein>
<feature type="compositionally biased region" description="Low complexity" evidence="1">
    <location>
        <begin position="21"/>
        <end position="30"/>
    </location>
</feature>
<keyword evidence="3" id="KW-1185">Reference proteome</keyword>
<organism evidence="2 3">
    <name type="scientific">Trichophyton tonsurans (strain CBS 112818)</name>
    <name type="common">Scalp ringworm fungus</name>
    <dbReference type="NCBI Taxonomy" id="647933"/>
    <lineage>
        <taxon>Eukaryota</taxon>
        <taxon>Fungi</taxon>
        <taxon>Dikarya</taxon>
        <taxon>Ascomycota</taxon>
        <taxon>Pezizomycotina</taxon>
        <taxon>Eurotiomycetes</taxon>
        <taxon>Eurotiomycetidae</taxon>
        <taxon>Onygenales</taxon>
        <taxon>Arthrodermataceae</taxon>
        <taxon>Trichophyton</taxon>
    </lineage>
</organism>
<evidence type="ECO:0000313" key="3">
    <source>
        <dbReference type="Proteomes" id="UP000009172"/>
    </source>
</evidence>